<dbReference type="InterPro" id="IPR036148">
    <property type="entry name" value="MmgE/PrpD_sf"/>
</dbReference>
<dbReference type="RefSeq" id="WP_386832178.1">
    <property type="nucleotide sequence ID" value="NZ_JBHUNP010000001.1"/>
</dbReference>
<organism evidence="4 5">
    <name type="scientific">Devosia albogilva</name>
    <dbReference type="NCBI Taxonomy" id="429726"/>
    <lineage>
        <taxon>Bacteria</taxon>
        <taxon>Pseudomonadati</taxon>
        <taxon>Pseudomonadota</taxon>
        <taxon>Alphaproteobacteria</taxon>
        <taxon>Hyphomicrobiales</taxon>
        <taxon>Devosiaceae</taxon>
        <taxon>Devosia</taxon>
    </lineage>
</organism>
<dbReference type="PANTHER" id="PTHR16943">
    <property type="entry name" value="2-METHYLCITRATE DEHYDRATASE-RELATED"/>
    <property type="match status" value="1"/>
</dbReference>
<evidence type="ECO:0000259" key="2">
    <source>
        <dbReference type="Pfam" id="PF03972"/>
    </source>
</evidence>
<comment type="similarity">
    <text evidence="1">Belongs to the PrpD family.</text>
</comment>
<feature type="domain" description="MmgE/PrpD N-terminal" evidence="2">
    <location>
        <begin position="13"/>
        <end position="242"/>
    </location>
</feature>
<dbReference type="EMBL" id="JBHUNP010000001">
    <property type="protein sequence ID" value="MFD2647142.1"/>
    <property type="molecule type" value="Genomic_DNA"/>
</dbReference>
<keyword evidence="5" id="KW-1185">Reference proteome</keyword>
<dbReference type="Gene3D" id="1.10.4100.10">
    <property type="entry name" value="2-methylcitrate dehydratase PrpD"/>
    <property type="match status" value="1"/>
</dbReference>
<proteinExistence type="inferred from homology"/>
<sequence>MTLTRALLEDYVALRDITPAAKAAVAIALADGLSVMVAASGLEPAVAPMLAYASASGAGPSTLIGTSRRVSPVMAALGNGALAHAIDFEDTFEEGKIHPNASLIPAVLALAEAEGATGAEVIRALALGCDFACRLSLALDGGPAERGWYYPPILSGLGATLGCCLLLDLDADTALNALGLFAAQFMLADELKRSPLSHLRAVRESLAARAAVEAALLARAGVVAVVQPLEGPGGVFPILTGNGPRQSAFAGIGRHFYGPEVGVKQWPSCRGTHSAIVAAQRLRNRGVAPSDLTQVTVSVSPPNDMLFVPRQQRIAPRTAIDAKFSIPFVFATALEHGAVDLASFTPERLTSADTLKLASRIHMDASPLPPGIEAVYTLRIANGTSLTEIVNAVPGLRAADTKLEAIAPKLQACLAAGRKPVDCRELLAAVTRLETDSPGDLMRLF</sequence>
<accession>A0ABW5QHU1</accession>
<comment type="caution">
    <text evidence="4">The sequence shown here is derived from an EMBL/GenBank/DDBJ whole genome shotgun (WGS) entry which is preliminary data.</text>
</comment>
<dbReference type="Gene3D" id="3.30.1330.120">
    <property type="entry name" value="2-methylcitrate dehydratase PrpD"/>
    <property type="match status" value="1"/>
</dbReference>
<dbReference type="PANTHER" id="PTHR16943:SF8">
    <property type="entry name" value="2-METHYLCITRATE DEHYDRATASE"/>
    <property type="match status" value="1"/>
</dbReference>
<dbReference type="InterPro" id="IPR005656">
    <property type="entry name" value="MmgE_PrpD"/>
</dbReference>
<evidence type="ECO:0000256" key="1">
    <source>
        <dbReference type="ARBA" id="ARBA00006174"/>
    </source>
</evidence>
<feature type="domain" description="MmgE/PrpD C-terminal" evidence="3">
    <location>
        <begin position="266"/>
        <end position="416"/>
    </location>
</feature>
<dbReference type="Pfam" id="PF03972">
    <property type="entry name" value="MmgE_PrpD_N"/>
    <property type="match status" value="1"/>
</dbReference>
<evidence type="ECO:0000259" key="3">
    <source>
        <dbReference type="Pfam" id="PF19305"/>
    </source>
</evidence>
<dbReference type="InterPro" id="IPR042183">
    <property type="entry name" value="MmgE/PrpD_sf_1"/>
</dbReference>
<dbReference type="InterPro" id="IPR045336">
    <property type="entry name" value="MmgE_PrpD_N"/>
</dbReference>
<dbReference type="InterPro" id="IPR045337">
    <property type="entry name" value="MmgE_PrpD_C"/>
</dbReference>
<dbReference type="Proteomes" id="UP001597521">
    <property type="component" value="Unassembled WGS sequence"/>
</dbReference>
<dbReference type="Pfam" id="PF19305">
    <property type="entry name" value="MmgE_PrpD_C"/>
    <property type="match status" value="1"/>
</dbReference>
<evidence type="ECO:0000313" key="5">
    <source>
        <dbReference type="Proteomes" id="UP001597521"/>
    </source>
</evidence>
<reference evidence="5" key="1">
    <citation type="journal article" date="2019" name="Int. J. Syst. Evol. Microbiol.">
        <title>The Global Catalogue of Microorganisms (GCM) 10K type strain sequencing project: providing services to taxonomists for standard genome sequencing and annotation.</title>
        <authorList>
            <consortium name="The Broad Institute Genomics Platform"/>
            <consortium name="The Broad Institute Genome Sequencing Center for Infectious Disease"/>
            <person name="Wu L."/>
            <person name="Ma J."/>
        </authorList>
    </citation>
    <scope>NUCLEOTIDE SEQUENCE [LARGE SCALE GENOMIC DNA]</scope>
    <source>
        <strain evidence="5">CCM 7427</strain>
    </source>
</reference>
<name>A0ABW5QHU1_9HYPH</name>
<gene>
    <name evidence="4" type="ORF">ACFSX5_04940</name>
</gene>
<dbReference type="SUPFAM" id="SSF103378">
    <property type="entry name" value="2-methylcitrate dehydratase PrpD"/>
    <property type="match status" value="1"/>
</dbReference>
<evidence type="ECO:0000313" key="4">
    <source>
        <dbReference type="EMBL" id="MFD2647142.1"/>
    </source>
</evidence>
<protein>
    <submittedName>
        <fullName evidence="4">MmgE/PrpD family protein</fullName>
    </submittedName>
</protein>
<dbReference type="InterPro" id="IPR042188">
    <property type="entry name" value="MmgE/PrpD_sf_2"/>
</dbReference>